<dbReference type="KEGG" id="opr:Ocepr_0377"/>
<reference evidence="3" key="1">
    <citation type="submission" date="2010-11" db="EMBL/GenBank/DDBJ databases">
        <title>The complete sequence of chromosome of Oceanithermus profundus DSM 14977.</title>
        <authorList>
            <consortium name="US DOE Joint Genome Institute (JGI-PGF)"/>
            <person name="Lucas S."/>
            <person name="Copeland A."/>
            <person name="Lapidus A."/>
            <person name="Bruce D."/>
            <person name="Goodwin L."/>
            <person name="Pitluck S."/>
            <person name="Kyrpides N."/>
            <person name="Mavromatis K."/>
            <person name="Pagani I."/>
            <person name="Ivanova N."/>
            <person name="Zhang X."/>
            <person name="Brettin T."/>
            <person name="Detter J.C."/>
            <person name="Tapia R."/>
            <person name="Han C."/>
            <person name="Land M."/>
            <person name="Hauser L."/>
            <person name="Markowitz V."/>
            <person name="Cheng J.-F."/>
            <person name="Hugenholtz P."/>
            <person name="Woyke T."/>
            <person name="Wu D."/>
            <person name="Tindall B."/>
            <person name="Faehnrich R."/>
            <person name="Brambilla E."/>
            <person name="Klenk H.-P."/>
            <person name="Eisen J.A."/>
        </authorList>
    </citation>
    <scope>NUCLEOTIDE SEQUENCE [LARGE SCALE GENOMIC DNA]</scope>
    <source>
        <strain evidence="3">DSM 14977 / NBRC 100410 / VKM B-2274 / 506</strain>
    </source>
</reference>
<gene>
    <name evidence="2" type="ordered locus">Ocepr_0377</name>
</gene>
<evidence type="ECO:0000313" key="2">
    <source>
        <dbReference type="EMBL" id="ADR35837.1"/>
    </source>
</evidence>
<dbReference type="eggNOG" id="ENOG503470Z">
    <property type="taxonomic scope" value="Bacteria"/>
</dbReference>
<dbReference type="InterPro" id="IPR008969">
    <property type="entry name" value="CarboxyPept-like_regulatory"/>
</dbReference>
<evidence type="ECO:0008006" key="4">
    <source>
        <dbReference type="Google" id="ProtNLM"/>
    </source>
</evidence>
<proteinExistence type="predicted"/>
<accession>E4U616</accession>
<protein>
    <recommendedName>
        <fullName evidence="4">Carboxypeptidase regulatory-like domain-containing protein</fullName>
    </recommendedName>
</protein>
<dbReference type="HOGENOM" id="CLU_651857_0_0_0"/>
<dbReference type="PROSITE" id="PS51257">
    <property type="entry name" value="PROKAR_LIPOPROTEIN"/>
    <property type="match status" value="1"/>
</dbReference>
<reference evidence="2 3" key="2">
    <citation type="journal article" date="2011" name="Stand. Genomic Sci.">
        <title>Complete genome sequence of Oceanithermus profundus type strain (506).</title>
        <authorList>
            <person name="Pati A."/>
            <person name="Zhang X."/>
            <person name="Lapidus A."/>
            <person name="Nolan M."/>
            <person name="Lucas S."/>
            <person name="Del Rio T.G."/>
            <person name="Tice H."/>
            <person name="Cheng J.F."/>
            <person name="Tapia R."/>
            <person name="Han C."/>
            <person name="Goodwin L."/>
            <person name="Pitluck S."/>
            <person name="Liolios K."/>
            <person name="Pagani I."/>
            <person name="Ivanova N."/>
            <person name="Mavromatis K."/>
            <person name="Chen A."/>
            <person name="Palaniappan K."/>
            <person name="Hauser L."/>
            <person name="Jeffries C.D."/>
            <person name="Brambilla E.M."/>
            <person name="Rohl A."/>
            <person name="Mwirichia R."/>
            <person name="Rohde M."/>
            <person name="Tindall B.J."/>
            <person name="Sikorski J."/>
            <person name="Wirth R."/>
            <person name="Goker M."/>
            <person name="Woyke T."/>
            <person name="Detter J.C."/>
            <person name="Bristow J."/>
            <person name="Eisen J.A."/>
            <person name="Markowitz V."/>
            <person name="Hugenholtz P."/>
            <person name="Kyrpides N.C."/>
            <person name="Klenk H.P."/>
            <person name="Land M."/>
        </authorList>
    </citation>
    <scope>NUCLEOTIDE SEQUENCE [LARGE SCALE GENOMIC DNA]</scope>
    <source>
        <strain evidence="3">DSM 14977 / NBRC 100410 / VKM B-2274 / 506</strain>
    </source>
</reference>
<name>E4U616_OCEP5</name>
<sequence precursor="true">MKWKLLALAVLAAALLAACGAPKVATVQITGVVVNSNGLPVPGIRVLVPGQSVVTTDGSGRFSFDGITTPYTLIVEQKSNDFVVYQGLTRTDPYVFVNDSTGSYSADVSGDVQSTTSGDTVGVQVVSDHALGYTSVTAPGSTTSYSLNVKLLQPVASAAVYALEWSEDANGNAQDFAGYGTHADLNLATGDNLANVDVLLTPISGTHDLTVTTDIPTGLNPSIQAAGVRFAAPDVWGLAIVTYQDTSPAGAQFTVRSPTLAAARTVLYAAASGGSQLFSVRWTGVPTSATAHTLALYDPVALLEPSDGASIAADAPFRWQPPDGAITMLAFSGDLNLTVYTAGSEFVLPDLSPFGASYGTNPYTWQVVAFRLDGLLEGDLDQLTAAGQTPPMLILLATFFGAPLSESGYMVSSDPYGFSLQ</sequence>
<dbReference type="RefSeq" id="WP_013457007.1">
    <property type="nucleotide sequence ID" value="NC_014761.1"/>
</dbReference>
<dbReference type="EMBL" id="CP002361">
    <property type="protein sequence ID" value="ADR35837.1"/>
    <property type="molecule type" value="Genomic_DNA"/>
</dbReference>
<evidence type="ECO:0000313" key="3">
    <source>
        <dbReference type="Proteomes" id="UP000008722"/>
    </source>
</evidence>
<keyword evidence="3" id="KW-1185">Reference proteome</keyword>
<feature type="chain" id="PRO_5003190423" description="Carboxypeptidase regulatory-like domain-containing protein" evidence="1">
    <location>
        <begin position="21"/>
        <end position="421"/>
    </location>
</feature>
<keyword evidence="1" id="KW-0732">Signal</keyword>
<dbReference type="AlphaFoldDB" id="E4U616"/>
<dbReference type="OrthoDB" id="9768177at2"/>
<organism evidence="2 3">
    <name type="scientific">Oceanithermus profundus (strain DSM 14977 / NBRC 100410 / VKM B-2274 / 506)</name>
    <dbReference type="NCBI Taxonomy" id="670487"/>
    <lineage>
        <taxon>Bacteria</taxon>
        <taxon>Thermotogati</taxon>
        <taxon>Deinococcota</taxon>
        <taxon>Deinococci</taxon>
        <taxon>Thermales</taxon>
        <taxon>Thermaceae</taxon>
        <taxon>Oceanithermus</taxon>
    </lineage>
</organism>
<evidence type="ECO:0000256" key="1">
    <source>
        <dbReference type="SAM" id="SignalP"/>
    </source>
</evidence>
<dbReference type="Proteomes" id="UP000008722">
    <property type="component" value="Chromosome"/>
</dbReference>
<dbReference type="SUPFAM" id="SSF49464">
    <property type="entry name" value="Carboxypeptidase regulatory domain-like"/>
    <property type="match status" value="1"/>
</dbReference>
<feature type="signal peptide" evidence="1">
    <location>
        <begin position="1"/>
        <end position="20"/>
    </location>
</feature>